<feature type="compositionally biased region" description="Basic and acidic residues" evidence="1">
    <location>
        <begin position="401"/>
        <end position="411"/>
    </location>
</feature>
<evidence type="ECO:0000256" key="1">
    <source>
        <dbReference type="SAM" id="MobiDB-lite"/>
    </source>
</evidence>
<dbReference type="PANTHER" id="PTHR36587">
    <property type="entry name" value="EXPRESSION SITE-ASSOCIATED GENE 3 (ESAG3)-LIKE PROTEIN"/>
    <property type="match status" value="1"/>
</dbReference>
<dbReference type="Proteomes" id="UP000799753">
    <property type="component" value="Unassembled WGS sequence"/>
</dbReference>
<dbReference type="PANTHER" id="PTHR36587:SF2">
    <property type="entry name" value="EXPRESSION SITE-ASSOCIATED GENE 3 (ESAG3)-LIKE PROTEIN"/>
    <property type="match status" value="1"/>
</dbReference>
<feature type="region of interest" description="Disordered" evidence="1">
    <location>
        <begin position="311"/>
        <end position="411"/>
    </location>
</feature>
<reference evidence="2" key="1">
    <citation type="journal article" date="2020" name="Stud. Mycol.">
        <title>101 Dothideomycetes genomes: a test case for predicting lifestyles and emergence of pathogens.</title>
        <authorList>
            <person name="Haridas S."/>
            <person name="Albert R."/>
            <person name="Binder M."/>
            <person name="Bloem J."/>
            <person name="Labutti K."/>
            <person name="Salamov A."/>
            <person name="Andreopoulos B."/>
            <person name="Baker S."/>
            <person name="Barry K."/>
            <person name="Bills G."/>
            <person name="Bluhm B."/>
            <person name="Cannon C."/>
            <person name="Castanera R."/>
            <person name="Culley D."/>
            <person name="Daum C."/>
            <person name="Ezra D."/>
            <person name="Gonzalez J."/>
            <person name="Henrissat B."/>
            <person name="Kuo A."/>
            <person name="Liang C."/>
            <person name="Lipzen A."/>
            <person name="Lutzoni F."/>
            <person name="Magnuson J."/>
            <person name="Mondo S."/>
            <person name="Nolan M."/>
            <person name="Ohm R."/>
            <person name="Pangilinan J."/>
            <person name="Park H.-J."/>
            <person name="Ramirez L."/>
            <person name="Alfaro M."/>
            <person name="Sun H."/>
            <person name="Tritt A."/>
            <person name="Yoshinaga Y."/>
            <person name="Zwiers L.-H."/>
            <person name="Turgeon B."/>
            <person name="Goodwin S."/>
            <person name="Spatafora J."/>
            <person name="Crous P."/>
            <person name="Grigoriev I."/>
        </authorList>
    </citation>
    <scope>NUCLEOTIDE SEQUENCE</scope>
    <source>
        <strain evidence="2">CBS 473.64</strain>
    </source>
</reference>
<proteinExistence type="predicted"/>
<sequence length="411" mass="47754">MATIFGEQQLARKARRRQYKVTQAAHTFFNWFDASTLPLTAEQKKEVSKFTPQEGRQYEFSVGLDYTHTLFQPLANCADQELLQLVHDGSTDLTKHHHEGTPTPPLTIPTVLRDAAPPYWTPDLSRHNPSPNEKSVYIERLEFSEDIDKLPDRDTPWASTVLVQNTYTGAVPAVFHVNDRDTSPIPGLMTDAYGFRHPPSSNISWTSLWYSRYERALLRNYFRNPQSPVGYHNMAVGGDRLWDQRGGRGGIWTAKEGLWYPWGEVDGVCGTLEDLWKAFPDGKGVWLHEADGLEKSEEVRKDEIDEFRNKAEEKKQKEADKIRQEAEKAEREKLEKLEKEAKEAKEQETLKQESEQKEREKQEKEKLEAEQKVKDEEEKERKEKEAKEEEEKKEEEEVEEIERNHAEQEGI</sequence>
<gene>
    <name evidence="2" type="ORF">P280DRAFT_468096</name>
</gene>
<keyword evidence="3" id="KW-1185">Reference proteome</keyword>
<evidence type="ECO:0000313" key="2">
    <source>
        <dbReference type="EMBL" id="KAF2642787.1"/>
    </source>
</evidence>
<accession>A0A6A6S6A1</accession>
<feature type="compositionally biased region" description="Acidic residues" evidence="1">
    <location>
        <begin position="391"/>
        <end position="400"/>
    </location>
</feature>
<organism evidence="2 3">
    <name type="scientific">Massarina eburnea CBS 473.64</name>
    <dbReference type="NCBI Taxonomy" id="1395130"/>
    <lineage>
        <taxon>Eukaryota</taxon>
        <taxon>Fungi</taxon>
        <taxon>Dikarya</taxon>
        <taxon>Ascomycota</taxon>
        <taxon>Pezizomycotina</taxon>
        <taxon>Dothideomycetes</taxon>
        <taxon>Pleosporomycetidae</taxon>
        <taxon>Pleosporales</taxon>
        <taxon>Massarineae</taxon>
        <taxon>Massarinaceae</taxon>
        <taxon>Massarina</taxon>
    </lineage>
</organism>
<evidence type="ECO:0000313" key="3">
    <source>
        <dbReference type="Proteomes" id="UP000799753"/>
    </source>
</evidence>
<feature type="region of interest" description="Disordered" evidence="1">
    <location>
        <begin position="92"/>
        <end position="111"/>
    </location>
</feature>
<dbReference type="EMBL" id="MU006781">
    <property type="protein sequence ID" value="KAF2642787.1"/>
    <property type="molecule type" value="Genomic_DNA"/>
</dbReference>
<dbReference type="OrthoDB" id="422736at2759"/>
<protein>
    <submittedName>
        <fullName evidence="2">Uncharacterized protein</fullName>
    </submittedName>
</protein>
<feature type="non-terminal residue" evidence="2">
    <location>
        <position position="411"/>
    </location>
</feature>
<dbReference type="AlphaFoldDB" id="A0A6A6S6A1"/>
<feature type="compositionally biased region" description="Basic and acidic residues" evidence="1">
    <location>
        <begin position="311"/>
        <end position="390"/>
    </location>
</feature>
<name>A0A6A6S6A1_9PLEO</name>